<dbReference type="EMBL" id="LQXV01000261">
    <property type="protein sequence ID" value="KXU06246.1"/>
    <property type="molecule type" value="Genomic_DNA"/>
</dbReference>
<name>A0A139QUR3_9STRE</name>
<reference evidence="1 2" key="1">
    <citation type="submission" date="2016-01" db="EMBL/GenBank/DDBJ databases">
        <title>Highly variable Streptococcus oralis are common among viridans streptococci isolated from primates.</title>
        <authorList>
            <person name="Denapaite D."/>
            <person name="Rieger M."/>
            <person name="Koendgen S."/>
            <person name="Brueckner R."/>
            <person name="Ochigava I."/>
            <person name="Kappeler P."/>
            <person name="Maetz-Rensing K."/>
            <person name="Leendertz F."/>
            <person name="Hakenbeck R."/>
        </authorList>
    </citation>
    <scope>NUCLEOTIDE SEQUENCE [LARGE SCALE GENOMIC DNA]</scope>
    <source>
        <strain evidence="1 2">DD03</strain>
    </source>
</reference>
<dbReference type="AlphaFoldDB" id="A0A139QUR3"/>
<dbReference type="Proteomes" id="UP000071927">
    <property type="component" value="Unassembled WGS sequence"/>
</dbReference>
<protein>
    <submittedName>
        <fullName evidence="1">Uncharacterized protein</fullName>
    </submittedName>
</protein>
<comment type="caution">
    <text evidence="1">The sequence shown here is derived from an EMBL/GenBank/DDBJ whole genome shotgun (WGS) entry which is preliminary data.</text>
</comment>
<dbReference type="PATRIC" id="fig|315405.12.peg.1797"/>
<organism evidence="1 2">
    <name type="scientific">Streptococcus gallolyticus</name>
    <dbReference type="NCBI Taxonomy" id="315405"/>
    <lineage>
        <taxon>Bacteria</taxon>
        <taxon>Bacillati</taxon>
        <taxon>Bacillota</taxon>
        <taxon>Bacilli</taxon>
        <taxon>Lactobacillales</taxon>
        <taxon>Streptococcaceae</taxon>
        <taxon>Streptococcus</taxon>
    </lineage>
</organism>
<accession>A0A139QUR3</accession>
<gene>
    <name evidence="1" type="ORF">SGADD03_01543</name>
</gene>
<evidence type="ECO:0000313" key="2">
    <source>
        <dbReference type="Proteomes" id="UP000071927"/>
    </source>
</evidence>
<proteinExistence type="predicted"/>
<evidence type="ECO:0000313" key="1">
    <source>
        <dbReference type="EMBL" id="KXU06246.1"/>
    </source>
</evidence>
<sequence>MDKPSVAAPYDMLFPTGLNKISKVEQFRRNKMVLVSKNGPKILTDFLRFDQANLA</sequence>